<organism evidence="1 2">
    <name type="scientific">Paramecium sonneborni</name>
    <dbReference type="NCBI Taxonomy" id="65129"/>
    <lineage>
        <taxon>Eukaryota</taxon>
        <taxon>Sar</taxon>
        <taxon>Alveolata</taxon>
        <taxon>Ciliophora</taxon>
        <taxon>Intramacronucleata</taxon>
        <taxon>Oligohymenophorea</taxon>
        <taxon>Peniculida</taxon>
        <taxon>Parameciidae</taxon>
        <taxon>Paramecium</taxon>
    </lineage>
</organism>
<dbReference type="EMBL" id="CAJJDN010000189">
    <property type="protein sequence ID" value="CAD8128497.1"/>
    <property type="molecule type" value="Genomic_DNA"/>
</dbReference>
<dbReference type="AlphaFoldDB" id="A0A8S1RM59"/>
<reference evidence="1" key="1">
    <citation type="submission" date="2021-01" db="EMBL/GenBank/DDBJ databases">
        <authorList>
            <consortium name="Genoscope - CEA"/>
            <person name="William W."/>
        </authorList>
    </citation>
    <scope>NUCLEOTIDE SEQUENCE</scope>
</reference>
<dbReference type="Proteomes" id="UP000692954">
    <property type="component" value="Unassembled WGS sequence"/>
</dbReference>
<accession>A0A8S1RM59</accession>
<gene>
    <name evidence="1" type="ORF">PSON_ATCC_30995.1.T1890075</name>
</gene>
<sequence length="118" mass="13262">MTLAQEQFGIQIYLQYSNLYGCLQLNIQQRLDHVLLLIFQINIFIGLASVDCTLSAISGIGFCYWETTCQITCYMIDEVAACKTGSVLSTESASTLCDSLKHPIYNMIMFVVTNQKEN</sequence>
<proteinExistence type="predicted"/>
<comment type="caution">
    <text evidence="1">The sequence shown here is derived from an EMBL/GenBank/DDBJ whole genome shotgun (WGS) entry which is preliminary data.</text>
</comment>
<keyword evidence="2" id="KW-1185">Reference proteome</keyword>
<protein>
    <submittedName>
        <fullName evidence="1">Uncharacterized protein</fullName>
    </submittedName>
</protein>
<evidence type="ECO:0000313" key="2">
    <source>
        <dbReference type="Proteomes" id="UP000692954"/>
    </source>
</evidence>
<evidence type="ECO:0000313" key="1">
    <source>
        <dbReference type="EMBL" id="CAD8128497.1"/>
    </source>
</evidence>
<name>A0A8S1RM59_9CILI</name>